<evidence type="ECO:0000259" key="11">
    <source>
        <dbReference type="Pfam" id="PF01095"/>
    </source>
</evidence>
<comment type="similarity">
    <text evidence="2">Belongs to the pectinesterase family.</text>
</comment>
<evidence type="ECO:0000256" key="9">
    <source>
        <dbReference type="PROSITE-ProRule" id="PRU10040"/>
    </source>
</evidence>
<feature type="active site" evidence="9">
    <location>
        <position position="180"/>
    </location>
</feature>
<dbReference type="EC" id="3.1.1.11" evidence="3 10"/>
<evidence type="ECO:0000256" key="3">
    <source>
        <dbReference type="ARBA" id="ARBA00013229"/>
    </source>
</evidence>
<evidence type="ECO:0000256" key="10">
    <source>
        <dbReference type="RuleBase" id="RU000589"/>
    </source>
</evidence>
<dbReference type="GO" id="GO:0042545">
    <property type="term" value="P:cell wall modification"/>
    <property type="evidence" value="ECO:0007669"/>
    <property type="project" value="UniProtKB-UniRule"/>
</dbReference>
<comment type="caution">
    <text evidence="12">The sequence shown here is derived from an EMBL/GenBank/DDBJ whole genome shotgun (WGS) entry which is preliminary data.</text>
</comment>
<dbReference type="InterPro" id="IPR012334">
    <property type="entry name" value="Pectin_lyas_fold"/>
</dbReference>
<comment type="function">
    <text evidence="8">Acts in the modification of cell walls via demethylesterification of cell wall pectin.</text>
</comment>
<dbReference type="InterPro" id="IPR000070">
    <property type="entry name" value="Pectinesterase_cat"/>
</dbReference>
<dbReference type="GO" id="GO:0030599">
    <property type="term" value="F:pectinesterase activity"/>
    <property type="evidence" value="ECO:0007669"/>
    <property type="project" value="UniProtKB-UniRule"/>
</dbReference>
<sequence length="275" mass="30831">MSISLGISRAIECKLNNKDVSKVVYTITVDQSGHGNFTKIQDAISSIPSGNDQWIRIHARQGIYLEKVFIPHDKPCILLEGESRKLTTITWSEHERTDTSATFSSFPDNFVAKSITFQQDYDEQITRVDAEKQITPAVAARIYGDKSAFYQCGFIGFQDTLWDVEKRHYFQSCYIEGAVDFIFGGGQSFYENCLINVTTGLLPPQVSAGYLTAQGRQSSIDPSGFVFKKCTIFGTGRVFLGRAYGPYSRVIFDQAALNTDVAPQGWYAWMYPSHV</sequence>
<evidence type="ECO:0000256" key="2">
    <source>
        <dbReference type="ARBA" id="ARBA00008891"/>
    </source>
</evidence>
<keyword evidence="6" id="KW-0325">Glycoprotein</keyword>
<organism evidence="12 13">
    <name type="scientific">Liquidambar formosana</name>
    <name type="common">Formosan gum</name>
    <dbReference type="NCBI Taxonomy" id="63359"/>
    <lineage>
        <taxon>Eukaryota</taxon>
        <taxon>Viridiplantae</taxon>
        <taxon>Streptophyta</taxon>
        <taxon>Embryophyta</taxon>
        <taxon>Tracheophyta</taxon>
        <taxon>Spermatophyta</taxon>
        <taxon>Magnoliopsida</taxon>
        <taxon>eudicotyledons</taxon>
        <taxon>Gunneridae</taxon>
        <taxon>Pentapetalae</taxon>
        <taxon>Saxifragales</taxon>
        <taxon>Altingiaceae</taxon>
        <taxon>Liquidambar</taxon>
    </lineage>
</organism>
<evidence type="ECO:0000256" key="1">
    <source>
        <dbReference type="ARBA" id="ARBA00005184"/>
    </source>
</evidence>
<evidence type="ECO:0000256" key="8">
    <source>
        <dbReference type="ARBA" id="ARBA00057335"/>
    </source>
</evidence>
<dbReference type="InterPro" id="IPR011050">
    <property type="entry name" value="Pectin_lyase_fold/virulence"/>
</dbReference>
<gene>
    <name evidence="12" type="ORF">L1049_020707</name>
</gene>
<feature type="domain" description="Pectinesterase catalytic" evidence="11">
    <location>
        <begin position="27"/>
        <end position="270"/>
    </location>
</feature>
<evidence type="ECO:0000313" key="13">
    <source>
        <dbReference type="Proteomes" id="UP001415857"/>
    </source>
</evidence>
<dbReference type="Pfam" id="PF01095">
    <property type="entry name" value="Pectinesterase"/>
    <property type="match status" value="1"/>
</dbReference>
<dbReference type="AlphaFoldDB" id="A0AAP0S7K1"/>
<keyword evidence="4 10" id="KW-0378">Hydrolase</keyword>
<dbReference type="PANTHER" id="PTHR31321:SF134">
    <property type="entry name" value="PECTINESTERASE"/>
    <property type="match status" value="1"/>
</dbReference>
<evidence type="ECO:0000256" key="5">
    <source>
        <dbReference type="ARBA" id="ARBA00023085"/>
    </source>
</evidence>
<dbReference type="Proteomes" id="UP001415857">
    <property type="component" value="Unassembled WGS sequence"/>
</dbReference>
<dbReference type="PROSITE" id="PS00503">
    <property type="entry name" value="PECTINESTERASE_2"/>
    <property type="match status" value="1"/>
</dbReference>
<evidence type="ECO:0000256" key="6">
    <source>
        <dbReference type="ARBA" id="ARBA00023180"/>
    </source>
</evidence>
<accession>A0AAP0S7K1</accession>
<comment type="pathway">
    <text evidence="1 10">Glycan metabolism; pectin degradation; 2-dehydro-3-deoxy-D-gluconate from pectin: step 1/5.</text>
</comment>
<protein>
    <recommendedName>
        <fullName evidence="3 10">Pectinesterase</fullName>
        <ecNumber evidence="3 10">3.1.1.11</ecNumber>
    </recommendedName>
</protein>
<dbReference type="Gene3D" id="2.160.20.10">
    <property type="entry name" value="Single-stranded right-handed beta-helix, Pectin lyase-like"/>
    <property type="match status" value="1"/>
</dbReference>
<comment type="catalytic activity">
    <reaction evidence="7 10">
        <text>[(1-&gt;4)-alpha-D-galacturonosyl methyl ester](n) + n H2O = [(1-&gt;4)-alpha-D-galacturonosyl](n) + n methanol + n H(+)</text>
        <dbReference type="Rhea" id="RHEA:22380"/>
        <dbReference type="Rhea" id="RHEA-COMP:14570"/>
        <dbReference type="Rhea" id="RHEA-COMP:14573"/>
        <dbReference type="ChEBI" id="CHEBI:15377"/>
        <dbReference type="ChEBI" id="CHEBI:15378"/>
        <dbReference type="ChEBI" id="CHEBI:17790"/>
        <dbReference type="ChEBI" id="CHEBI:140522"/>
        <dbReference type="ChEBI" id="CHEBI:140523"/>
        <dbReference type="EC" id="3.1.1.11"/>
    </reaction>
</comment>
<evidence type="ECO:0000313" key="12">
    <source>
        <dbReference type="EMBL" id="KAK9292728.1"/>
    </source>
</evidence>
<reference evidence="12 13" key="1">
    <citation type="journal article" date="2024" name="Plant J.">
        <title>Genome sequences and population genomics reveal climatic adaptation and genomic divergence between two closely related sweetgum species.</title>
        <authorList>
            <person name="Xu W.Q."/>
            <person name="Ren C.Q."/>
            <person name="Zhang X.Y."/>
            <person name="Comes H.P."/>
            <person name="Liu X.H."/>
            <person name="Li Y.G."/>
            <person name="Kettle C.J."/>
            <person name="Jalonen R."/>
            <person name="Gaisberger H."/>
            <person name="Ma Y.Z."/>
            <person name="Qiu Y.X."/>
        </authorList>
    </citation>
    <scope>NUCLEOTIDE SEQUENCE [LARGE SCALE GENOMIC DNA]</scope>
    <source>
        <strain evidence="12">Hangzhou</strain>
    </source>
</reference>
<dbReference type="SUPFAM" id="SSF51126">
    <property type="entry name" value="Pectin lyase-like"/>
    <property type="match status" value="1"/>
</dbReference>
<keyword evidence="13" id="KW-1185">Reference proteome</keyword>
<dbReference type="EMBL" id="JBBPBK010000001">
    <property type="protein sequence ID" value="KAK9292728.1"/>
    <property type="molecule type" value="Genomic_DNA"/>
</dbReference>
<evidence type="ECO:0000256" key="4">
    <source>
        <dbReference type="ARBA" id="ARBA00022801"/>
    </source>
</evidence>
<dbReference type="InterPro" id="IPR033131">
    <property type="entry name" value="Pectinesterase_Asp_AS"/>
</dbReference>
<keyword evidence="5 10" id="KW-0063">Aspartyl esterase</keyword>
<evidence type="ECO:0000256" key="7">
    <source>
        <dbReference type="ARBA" id="ARBA00047928"/>
    </source>
</evidence>
<proteinExistence type="inferred from homology"/>
<dbReference type="PANTHER" id="PTHR31321">
    <property type="entry name" value="ACYL-COA THIOESTER HYDROLASE YBHC-RELATED"/>
    <property type="match status" value="1"/>
</dbReference>
<dbReference type="FunFam" id="2.160.20.10:FF:000013">
    <property type="entry name" value="Pectinesterase"/>
    <property type="match status" value="1"/>
</dbReference>
<dbReference type="GO" id="GO:0045490">
    <property type="term" value="P:pectin catabolic process"/>
    <property type="evidence" value="ECO:0007669"/>
    <property type="project" value="UniProtKB-UniRule"/>
</dbReference>
<name>A0AAP0S7K1_LIQFO</name>